<protein>
    <submittedName>
        <fullName evidence="2">Predicted protein</fullName>
    </submittedName>
</protein>
<dbReference type="GeneID" id="8851068"/>
<reference evidence="2 3" key="1">
    <citation type="journal article" date="2010" name="Cell">
        <title>The genome of Naegleria gruberi illuminates early eukaryotic versatility.</title>
        <authorList>
            <person name="Fritz-Laylin L.K."/>
            <person name="Prochnik S.E."/>
            <person name="Ginger M.L."/>
            <person name="Dacks J.B."/>
            <person name="Carpenter M.L."/>
            <person name="Field M.C."/>
            <person name="Kuo A."/>
            <person name="Paredez A."/>
            <person name="Chapman J."/>
            <person name="Pham J."/>
            <person name="Shu S."/>
            <person name="Neupane R."/>
            <person name="Cipriano M."/>
            <person name="Mancuso J."/>
            <person name="Tu H."/>
            <person name="Salamov A."/>
            <person name="Lindquist E."/>
            <person name="Shapiro H."/>
            <person name="Lucas S."/>
            <person name="Grigoriev I.V."/>
            <person name="Cande W.Z."/>
            <person name="Fulton C."/>
            <person name="Rokhsar D.S."/>
            <person name="Dawson S.C."/>
        </authorList>
    </citation>
    <scope>NUCLEOTIDE SEQUENCE [LARGE SCALE GENOMIC DNA]</scope>
    <source>
        <strain evidence="2 3">NEG-M</strain>
    </source>
</reference>
<evidence type="ECO:0000313" key="2">
    <source>
        <dbReference type="EMBL" id="EFC40496.1"/>
    </source>
</evidence>
<dbReference type="OrthoDB" id="113620at2759"/>
<dbReference type="KEGG" id="ngr:NAEGRDRAFT_71655"/>
<gene>
    <name evidence="2" type="ORF">NAEGRDRAFT_71655</name>
</gene>
<organism evidence="3">
    <name type="scientific">Naegleria gruberi</name>
    <name type="common">Amoeba</name>
    <dbReference type="NCBI Taxonomy" id="5762"/>
    <lineage>
        <taxon>Eukaryota</taxon>
        <taxon>Discoba</taxon>
        <taxon>Heterolobosea</taxon>
        <taxon>Tetramitia</taxon>
        <taxon>Eutetramitia</taxon>
        <taxon>Vahlkampfiidae</taxon>
        <taxon>Naegleria</taxon>
    </lineage>
</organism>
<dbReference type="CDD" id="cd06661">
    <property type="entry name" value="GGCT_like"/>
    <property type="match status" value="1"/>
</dbReference>
<evidence type="ECO:0000259" key="1">
    <source>
        <dbReference type="Pfam" id="PF06094"/>
    </source>
</evidence>
<dbReference type="InterPro" id="IPR009288">
    <property type="entry name" value="AIG2-like_dom"/>
</dbReference>
<evidence type="ECO:0000313" key="3">
    <source>
        <dbReference type="Proteomes" id="UP000006671"/>
    </source>
</evidence>
<accession>D2VRP2</accession>
<dbReference type="Pfam" id="PF06094">
    <property type="entry name" value="GGACT"/>
    <property type="match status" value="1"/>
</dbReference>
<dbReference type="VEuPathDB" id="AmoebaDB:NAEGRDRAFT_71655"/>
<dbReference type="InterPro" id="IPR013024">
    <property type="entry name" value="GGCT-like"/>
</dbReference>
<dbReference type="InterPro" id="IPR036568">
    <property type="entry name" value="GGCT-like_sf"/>
</dbReference>
<dbReference type="Gene3D" id="3.10.490.10">
    <property type="entry name" value="Gamma-glutamyl cyclotransferase-like"/>
    <property type="match status" value="1"/>
</dbReference>
<keyword evidence="3" id="KW-1185">Reference proteome</keyword>
<dbReference type="RefSeq" id="XP_002673240.1">
    <property type="nucleotide sequence ID" value="XM_002673194.1"/>
</dbReference>
<dbReference type="OMA" id="PNDRIYG"/>
<sequence>MSAQPNGQNVVNLFVYGTLRPDDDSKAAWTHSFNNPDSYKALAEFGFIEGVKMYFSDYPVAVFTSDPNDRIYGYIISKLLIVADEIEEYPSMYDRTAVHAYPVCKETYDKKVMETNSDECVLIEKSSQNPITAYVYHRSLQHIAEVDKNLNPLAIPQNDWLRRNRQ</sequence>
<name>D2VRP2_NAEGR</name>
<dbReference type="AlphaFoldDB" id="D2VRP2"/>
<dbReference type="EMBL" id="GG738892">
    <property type="protein sequence ID" value="EFC40496.1"/>
    <property type="molecule type" value="Genomic_DNA"/>
</dbReference>
<feature type="domain" description="Gamma-glutamylcyclotransferase AIG2-like" evidence="1">
    <location>
        <begin position="13"/>
        <end position="160"/>
    </location>
</feature>
<dbReference type="Proteomes" id="UP000006671">
    <property type="component" value="Unassembled WGS sequence"/>
</dbReference>
<dbReference type="SUPFAM" id="SSF110857">
    <property type="entry name" value="Gamma-glutamyl cyclotransferase-like"/>
    <property type="match status" value="1"/>
</dbReference>
<proteinExistence type="predicted"/>
<dbReference type="InParanoid" id="D2VRP2"/>